<accession>A0A1Y3AZZ8</accession>
<proteinExistence type="predicted"/>
<gene>
    <name evidence="1" type="ORF">BLA29_010782</name>
</gene>
<name>A0A1Y3AZZ8_EURMA</name>
<keyword evidence="2" id="KW-1185">Reference proteome</keyword>
<evidence type="ECO:0000313" key="2">
    <source>
        <dbReference type="Proteomes" id="UP000194236"/>
    </source>
</evidence>
<dbReference type="Proteomes" id="UP000194236">
    <property type="component" value="Unassembled WGS sequence"/>
</dbReference>
<dbReference type="AlphaFoldDB" id="A0A1Y3AZZ8"/>
<dbReference type="EMBL" id="MUJZ01052020">
    <property type="protein sequence ID" value="OTF73364.1"/>
    <property type="molecule type" value="Genomic_DNA"/>
</dbReference>
<protein>
    <submittedName>
        <fullName evidence="1">Uncharacterized protein</fullName>
    </submittedName>
</protein>
<evidence type="ECO:0000313" key="1">
    <source>
        <dbReference type="EMBL" id="OTF73364.1"/>
    </source>
</evidence>
<comment type="caution">
    <text evidence="1">The sequence shown here is derived from an EMBL/GenBank/DDBJ whole genome shotgun (WGS) entry which is preliminary data.</text>
</comment>
<sequence length="112" mass="12607">MLGNNGYSCVDGKTILTFFGSRRCLSIVQNFNCHLPNKIYNVVATDFTGRMHQDLLITVKSILSSSSELRFNIILVYGNTTATEFNCDHHQRTLITNAISEPFILGTFYPIL</sequence>
<organism evidence="1 2">
    <name type="scientific">Euroglyphus maynei</name>
    <name type="common">Mayne's house dust mite</name>
    <dbReference type="NCBI Taxonomy" id="6958"/>
    <lineage>
        <taxon>Eukaryota</taxon>
        <taxon>Metazoa</taxon>
        <taxon>Ecdysozoa</taxon>
        <taxon>Arthropoda</taxon>
        <taxon>Chelicerata</taxon>
        <taxon>Arachnida</taxon>
        <taxon>Acari</taxon>
        <taxon>Acariformes</taxon>
        <taxon>Sarcoptiformes</taxon>
        <taxon>Astigmata</taxon>
        <taxon>Psoroptidia</taxon>
        <taxon>Analgoidea</taxon>
        <taxon>Pyroglyphidae</taxon>
        <taxon>Pyroglyphinae</taxon>
        <taxon>Euroglyphus</taxon>
    </lineage>
</organism>
<reference evidence="1 2" key="1">
    <citation type="submission" date="2017-03" db="EMBL/GenBank/DDBJ databases">
        <title>Genome Survey of Euroglyphus maynei.</title>
        <authorList>
            <person name="Arlian L.G."/>
            <person name="Morgan M.S."/>
            <person name="Rider S.D."/>
        </authorList>
    </citation>
    <scope>NUCLEOTIDE SEQUENCE [LARGE SCALE GENOMIC DNA]</scope>
    <source>
        <strain evidence="1">Arlian Lab</strain>
        <tissue evidence="1">Whole body</tissue>
    </source>
</reference>